<dbReference type="AlphaFoldDB" id="A0A1T5AT80"/>
<dbReference type="RefSeq" id="WP_079637541.1">
    <property type="nucleotide sequence ID" value="NZ_FUYP01000004.1"/>
</dbReference>
<gene>
    <name evidence="1" type="ORF">SAMN06295937_1004129</name>
</gene>
<keyword evidence="2" id="KW-1185">Reference proteome</keyword>
<evidence type="ECO:0000313" key="2">
    <source>
        <dbReference type="Proteomes" id="UP000190044"/>
    </source>
</evidence>
<dbReference type="OrthoDB" id="7451561at2"/>
<proteinExistence type="predicted"/>
<protein>
    <submittedName>
        <fullName evidence="1">Uncharacterized protein</fullName>
    </submittedName>
</protein>
<reference evidence="2" key="1">
    <citation type="submission" date="2017-02" db="EMBL/GenBank/DDBJ databases">
        <authorList>
            <person name="Varghese N."/>
            <person name="Submissions S."/>
        </authorList>
    </citation>
    <scope>NUCLEOTIDE SEQUENCE [LARGE SCALE GENOMIC DNA]</scope>
    <source>
        <strain evidence="2">R11H</strain>
    </source>
</reference>
<accession>A0A1T5AT80</accession>
<sequence>MAKAVEKGVGDALRGIRDRLSTELTLLDALGEFAAAVELDAAIRILDERLEKGSPLEMPLPD</sequence>
<dbReference type="EMBL" id="FUYP01000004">
    <property type="protein sequence ID" value="SKB37783.1"/>
    <property type="molecule type" value="Genomic_DNA"/>
</dbReference>
<evidence type="ECO:0000313" key="1">
    <source>
        <dbReference type="EMBL" id="SKB37783.1"/>
    </source>
</evidence>
<name>A0A1T5AT80_9SPHN</name>
<dbReference type="Proteomes" id="UP000190044">
    <property type="component" value="Unassembled WGS sequence"/>
</dbReference>
<organism evidence="1 2">
    <name type="scientific">Sphingopyxis flava</name>
    <dbReference type="NCBI Taxonomy" id="1507287"/>
    <lineage>
        <taxon>Bacteria</taxon>
        <taxon>Pseudomonadati</taxon>
        <taxon>Pseudomonadota</taxon>
        <taxon>Alphaproteobacteria</taxon>
        <taxon>Sphingomonadales</taxon>
        <taxon>Sphingomonadaceae</taxon>
        <taxon>Sphingopyxis</taxon>
    </lineage>
</organism>